<accession>A0ACB9AEU8</accession>
<organism evidence="1 2">
    <name type="scientific">Cichorium intybus</name>
    <name type="common">Chicory</name>
    <dbReference type="NCBI Taxonomy" id="13427"/>
    <lineage>
        <taxon>Eukaryota</taxon>
        <taxon>Viridiplantae</taxon>
        <taxon>Streptophyta</taxon>
        <taxon>Embryophyta</taxon>
        <taxon>Tracheophyta</taxon>
        <taxon>Spermatophyta</taxon>
        <taxon>Magnoliopsida</taxon>
        <taxon>eudicotyledons</taxon>
        <taxon>Gunneridae</taxon>
        <taxon>Pentapetalae</taxon>
        <taxon>asterids</taxon>
        <taxon>campanulids</taxon>
        <taxon>Asterales</taxon>
        <taxon>Asteraceae</taxon>
        <taxon>Cichorioideae</taxon>
        <taxon>Cichorieae</taxon>
        <taxon>Cichoriinae</taxon>
        <taxon>Cichorium</taxon>
    </lineage>
</organism>
<sequence>MTLHKVHWSIELESSEKESSEKPLAVLVIRRVALYSQNKNKWNSFPLITGDRNGFMTSRSTSQKSDAAAGTNDGGYRSTTASQRHKNTNDIPRIHRRLSLQ</sequence>
<reference evidence="2" key="1">
    <citation type="journal article" date="2022" name="Mol. Ecol. Resour.">
        <title>The genomes of chicory, endive, great burdock and yacon provide insights into Asteraceae palaeo-polyploidization history and plant inulin production.</title>
        <authorList>
            <person name="Fan W."/>
            <person name="Wang S."/>
            <person name="Wang H."/>
            <person name="Wang A."/>
            <person name="Jiang F."/>
            <person name="Liu H."/>
            <person name="Zhao H."/>
            <person name="Xu D."/>
            <person name="Zhang Y."/>
        </authorList>
    </citation>
    <scope>NUCLEOTIDE SEQUENCE [LARGE SCALE GENOMIC DNA]</scope>
    <source>
        <strain evidence="2">cv. Punajuju</strain>
    </source>
</reference>
<reference evidence="1 2" key="2">
    <citation type="journal article" date="2022" name="Mol. Ecol. Resour.">
        <title>The genomes of chicory, endive, great burdock and yacon provide insights into Asteraceae paleo-polyploidization history and plant inulin production.</title>
        <authorList>
            <person name="Fan W."/>
            <person name="Wang S."/>
            <person name="Wang H."/>
            <person name="Wang A."/>
            <person name="Jiang F."/>
            <person name="Liu H."/>
            <person name="Zhao H."/>
            <person name="Xu D."/>
            <person name="Zhang Y."/>
        </authorList>
    </citation>
    <scope>NUCLEOTIDE SEQUENCE [LARGE SCALE GENOMIC DNA]</scope>
    <source>
        <strain evidence="2">cv. Punajuju</strain>
        <tissue evidence="1">Leaves</tissue>
    </source>
</reference>
<evidence type="ECO:0000313" key="1">
    <source>
        <dbReference type="EMBL" id="KAI3708387.1"/>
    </source>
</evidence>
<evidence type="ECO:0000313" key="2">
    <source>
        <dbReference type="Proteomes" id="UP001055811"/>
    </source>
</evidence>
<dbReference type="EMBL" id="CM042015">
    <property type="protein sequence ID" value="KAI3708387.1"/>
    <property type="molecule type" value="Genomic_DNA"/>
</dbReference>
<keyword evidence="2" id="KW-1185">Reference proteome</keyword>
<name>A0ACB9AEU8_CICIN</name>
<gene>
    <name evidence="1" type="ORF">L2E82_37556</name>
</gene>
<dbReference type="Proteomes" id="UP001055811">
    <property type="component" value="Linkage Group LG07"/>
</dbReference>
<comment type="caution">
    <text evidence="1">The sequence shown here is derived from an EMBL/GenBank/DDBJ whole genome shotgun (WGS) entry which is preliminary data.</text>
</comment>
<proteinExistence type="predicted"/>
<protein>
    <submittedName>
        <fullName evidence="1">Uncharacterized protein</fullName>
    </submittedName>
</protein>